<keyword evidence="8 11" id="KW-0067">ATP-binding</keyword>
<dbReference type="HOGENOM" id="CLU_087829_3_0_0"/>
<evidence type="ECO:0000313" key="12">
    <source>
        <dbReference type="Proteomes" id="UP000000496"/>
    </source>
</evidence>
<evidence type="ECO:0000256" key="2">
    <source>
        <dbReference type="ARBA" id="ARBA00007599"/>
    </source>
</evidence>
<dbReference type="KEGG" id="sng:SNE_A22070"/>
<keyword evidence="12" id="KW-1185">Reference proteome</keyword>
<proteinExistence type="inferred from homology"/>
<reference evidence="11 12" key="2">
    <citation type="journal article" date="2011" name="Mol. Biol. Evol.">
        <title>Unity in variety--the pan-genome of the Chlamydiae.</title>
        <authorList>
            <person name="Collingro A."/>
            <person name="Tischler P."/>
            <person name="Weinmaier T."/>
            <person name="Penz T."/>
            <person name="Heinz E."/>
            <person name="Brunham R.C."/>
            <person name="Read T.D."/>
            <person name="Bavoil P.M."/>
            <person name="Sachse K."/>
            <person name="Kahane S."/>
            <person name="Friedman M.G."/>
            <person name="Rattei T."/>
            <person name="Myers G.S."/>
            <person name="Horn M."/>
        </authorList>
    </citation>
    <scope>NUCLEOTIDE SEQUENCE [LARGE SCALE GENOMIC DNA]</scope>
    <source>
        <strain evidence="12">ATCC VR-1471 / Z</strain>
    </source>
</reference>
<dbReference type="SUPFAM" id="SSF52540">
    <property type="entry name" value="P-loop containing nucleoside triphosphate hydrolases"/>
    <property type="match status" value="1"/>
</dbReference>
<dbReference type="InterPro" id="IPR027417">
    <property type="entry name" value="P-loop_NTPase"/>
</dbReference>
<dbReference type="GO" id="GO:0002949">
    <property type="term" value="P:tRNA threonylcarbamoyladenosine modification"/>
    <property type="evidence" value="ECO:0007669"/>
    <property type="project" value="InterPro"/>
</dbReference>
<evidence type="ECO:0000256" key="3">
    <source>
        <dbReference type="ARBA" id="ARBA00019010"/>
    </source>
</evidence>
<dbReference type="Gene3D" id="3.40.50.300">
    <property type="entry name" value="P-loop containing nucleotide triphosphate hydrolases"/>
    <property type="match status" value="1"/>
</dbReference>
<dbReference type="Pfam" id="PF02367">
    <property type="entry name" value="TsaE"/>
    <property type="match status" value="1"/>
</dbReference>
<dbReference type="EMBL" id="FR872582">
    <property type="protein sequence ID" value="CCB90084.1"/>
    <property type="molecule type" value="Genomic_DNA"/>
</dbReference>
<evidence type="ECO:0000256" key="6">
    <source>
        <dbReference type="ARBA" id="ARBA00022723"/>
    </source>
</evidence>
<evidence type="ECO:0000256" key="5">
    <source>
        <dbReference type="ARBA" id="ARBA00022694"/>
    </source>
</evidence>
<sequence length="150" mass="16792">MLSAGSKKISKFSSSLEETAEIGRSIAKDLAPGAIVAFFGDLGAGKTTLIKSLAAELTGIDPHEVSSPTFTYLHIYKGTGLVYHFDLYRLENATDFLERGFDEFFDAGGICLIEWAERIDPILPEHAHRIEIKHQDENNRIFTFYEKNHV</sequence>
<evidence type="ECO:0000256" key="10">
    <source>
        <dbReference type="ARBA" id="ARBA00032441"/>
    </source>
</evidence>
<keyword evidence="5" id="KW-0819">tRNA processing</keyword>
<keyword evidence="7" id="KW-0547">Nucleotide-binding</keyword>
<evidence type="ECO:0000256" key="7">
    <source>
        <dbReference type="ARBA" id="ARBA00022741"/>
    </source>
</evidence>
<evidence type="ECO:0000256" key="4">
    <source>
        <dbReference type="ARBA" id="ARBA00022490"/>
    </source>
</evidence>
<dbReference type="STRING" id="331113.SNE_A22070"/>
<keyword evidence="4" id="KW-0963">Cytoplasm</keyword>
<comment type="subcellular location">
    <subcellularLocation>
        <location evidence="1">Cytoplasm</location>
    </subcellularLocation>
</comment>
<dbReference type="eggNOG" id="COG0802">
    <property type="taxonomic scope" value="Bacteria"/>
</dbReference>
<keyword evidence="6" id="KW-0479">Metal-binding</keyword>
<dbReference type="GO" id="GO:0005524">
    <property type="term" value="F:ATP binding"/>
    <property type="evidence" value="ECO:0007669"/>
    <property type="project" value="UniProtKB-KW"/>
</dbReference>
<dbReference type="GO" id="GO:0005737">
    <property type="term" value="C:cytoplasm"/>
    <property type="evidence" value="ECO:0007669"/>
    <property type="project" value="UniProtKB-SubCell"/>
</dbReference>
<gene>
    <name evidence="11" type="primary">yjeE</name>
    <name evidence="11" type="ordered locus">SNE_A22070</name>
</gene>
<name>F8L448_SIMNZ</name>
<accession>F8L448</accession>
<dbReference type="NCBIfam" id="TIGR00150">
    <property type="entry name" value="T6A_YjeE"/>
    <property type="match status" value="1"/>
</dbReference>
<dbReference type="AlphaFoldDB" id="F8L448"/>
<evidence type="ECO:0000256" key="1">
    <source>
        <dbReference type="ARBA" id="ARBA00004496"/>
    </source>
</evidence>
<evidence type="ECO:0000256" key="9">
    <source>
        <dbReference type="ARBA" id="ARBA00022842"/>
    </source>
</evidence>
<dbReference type="GO" id="GO:0046872">
    <property type="term" value="F:metal ion binding"/>
    <property type="evidence" value="ECO:0007669"/>
    <property type="project" value="UniProtKB-KW"/>
</dbReference>
<keyword evidence="9" id="KW-0460">Magnesium</keyword>
<comment type="similarity">
    <text evidence="2">Belongs to the TsaE family.</text>
</comment>
<dbReference type="Proteomes" id="UP000000496">
    <property type="component" value="Chromosome gsn.131"/>
</dbReference>
<organism evidence="11 12">
    <name type="scientific">Simkania negevensis (strain ATCC VR-1471 / DSM 27360 / Z)</name>
    <dbReference type="NCBI Taxonomy" id="331113"/>
    <lineage>
        <taxon>Bacteria</taxon>
        <taxon>Pseudomonadati</taxon>
        <taxon>Chlamydiota</taxon>
        <taxon>Chlamydiia</taxon>
        <taxon>Parachlamydiales</taxon>
        <taxon>Simkaniaceae</taxon>
        <taxon>Simkania</taxon>
    </lineage>
</organism>
<dbReference type="OrthoDB" id="9815896at2"/>
<evidence type="ECO:0000256" key="8">
    <source>
        <dbReference type="ARBA" id="ARBA00022840"/>
    </source>
</evidence>
<reference key="1">
    <citation type="journal article" date="2011" name="Mol. Biol. Evol.">
        <title>Unity in variety -- the pan-genome of the Chlamydiae.</title>
        <authorList>
            <person name="Collingro A."/>
            <person name="Tischler P."/>
            <person name="Weinmaier T."/>
            <person name="Penz T."/>
            <person name="Heinz E."/>
            <person name="Brunham R.C."/>
            <person name="Read T.D."/>
            <person name="Bavoil P.M."/>
            <person name="Sachse K."/>
            <person name="Kahane S."/>
            <person name="Friedman M.G."/>
            <person name="Rattei T."/>
            <person name="Myers G.S.A."/>
            <person name="Horn M."/>
        </authorList>
    </citation>
    <scope>NUCLEOTIDE SEQUENCE</scope>
    <source>
        <strain>Z</strain>
    </source>
</reference>
<dbReference type="InterPro" id="IPR003442">
    <property type="entry name" value="T6A_TsaE"/>
</dbReference>
<dbReference type="PANTHER" id="PTHR33540:SF2">
    <property type="entry name" value="TRNA THREONYLCARBAMOYLADENOSINE BIOSYNTHESIS PROTEIN TSAE"/>
    <property type="match status" value="1"/>
</dbReference>
<evidence type="ECO:0000313" key="11">
    <source>
        <dbReference type="EMBL" id="CCB90084.1"/>
    </source>
</evidence>
<dbReference type="PANTHER" id="PTHR33540">
    <property type="entry name" value="TRNA THREONYLCARBAMOYLADENOSINE BIOSYNTHESIS PROTEIN TSAE"/>
    <property type="match status" value="1"/>
</dbReference>
<protein>
    <recommendedName>
        <fullName evidence="3">tRNA threonylcarbamoyladenosine biosynthesis protein TsaE</fullName>
    </recommendedName>
    <alternativeName>
        <fullName evidence="10">t(6)A37 threonylcarbamoyladenosine biosynthesis protein TsaE</fullName>
    </alternativeName>
</protein>